<protein>
    <submittedName>
        <fullName evidence="1">SRPBCC family protein</fullName>
    </submittedName>
</protein>
<keyword evidence="2" id="KW-1185">Reference proteome</keyword>
<gene>
    <name evidence="1" type="ORF">IDJ76_02225</name>
</gene>
<dbReference type="RefSeq" id="WP_191160289.1">
    <property type="nucleotide sequence ID" value="NZ_JACWMX010000001.1"/>
</dbReference>
<proteinExistence type="predicted"/>
<organism evidence="1 2">
    <name type="scientific">Mucilaginibacter glaciei</name>
    <dbReference type="NCBI Taxonomy" id="2772109"/>
    <lineage>
        <taxon>Bacteria</taxon>
        <taxon>Pseudomonadati</taxon>
        <taxon>Bacteroidota</taxon>
        <taxon>Sphingobacteriia</taxon>
        <taxon>Sphingobacteriales</taxon>
        <taxon>Sphingobacteriaceae</taxon>
        <taxon>Mucilaginibacter</taxon>
    </lineage>
</organism>
<dbReference type="SUPFAM" id="SSF55961">
    <property type="entry name" value="Bet v1-like"/>
    <property type="match status" value="1"/>
</dbReference>
<comment type="caution">
    <text evidence="1">The sequence shown here is derived from an EMBL/GenBank/DDBJ whole genome shotgun (WGS) entry which is preliminary data.</text>
</comment>
<dbReference type="EMBL" id="JACWMX010000001">
    <property type="protein sequence ID" value="MBD1391907.1"/>
    <property type="molecule type" value="Genomic_DNA"/>
</dbReference>
<reference evidence="1" key="1">
    <citation type="submission" date="2020-09" db="EMBL/GenBank/DDBJ databases">
        <title>Novel species of Mucilaginibacter isolated from a glacier on the Tibetan Plateau.</title>
        <authorList>
            <person name="Liu Q."/>
            <person name="Xin Y.-H."/>
        </authorList>
    </citation>
    <scope>NUCLEOTIDE SEQUENCE</scope>
    <source>
        <strain evidence="1">ZB1P21</strain>
    </source>
</reference>
<evidence type="ECO:0000313" key="1">
    <source>
        <dbReference type="EMBL" id="MBD1391907.1"/>
    </source>
</evidence>
<evidence type="ECO:0000313" key="2">
    <source>
        <dbReference type="Proteomes" id="UP000619078"/>
    </source>
</evidence>
<sequence>MALIKLITYIDAPVALYFDLSRDIDLHRQSMAHTNERAINGVTSGLIGLYDRVTWQAKHFGVNMRMTVRISEMYSPDFFIDEMVKGPFKLMRHLHQFKSERNGTLMTDEFIFKSPLGILGKLADRYFLKDYMQALLVKRNQLIKQTAEARAN</sequence>
<dbReference type="Gene3D" id="3.30.530.20">
    <property type="match status" value="1"/>
</dbReference>
<dbReference type="CDD" id="cd07820">
    <property type="entry name" value="SRPBCC_3"/>
    <property type="match status" value="1"/>
</dbReference>
<name>A0A926NN23_9SPHI</name>
<dbReference type="InterPro" id="IPR023393">
    <property type="entry name" value="START-like_dom_sf"/>
</dbReference>
<accession>A0A926NN23</accession>
<dbReference type="AlphaFoldDB" id="A0A926NN23"/>
<dbReference type="Proteomes" id="UP000619078">
    <property type="component" value="Unassembled WGS sequence"/>
</dbReference>